<protein>
    <submittedName>
        <fullName evidence="9">Transposase-like protein</fullName>
    </submittedName>
</protein>
<evidence type="ECO:0000256" key="1">
    <source>
        <dbReference type="ARBA" id="ARBA00004123"/>
    </source>
</evidence>
<feature type="transmembrane region" description="Helical" evidence="7">
    <location>
        <begin position="39"/>
        <end position="60"/>
    </location>
</feature>
<keyword evidence="3" id="KW-0863">Zinc-finger</keyword>
<evidence type="ECO:0000313" key="9">
    <source>
        <dbReference type="EMBL" id="KAF7372114.1"/>
    </source>
</evidence>
<dbReference type="SUPFAM" id="SSF54236">
    <property type="entry name" value="Ubiquitin-like"/>
    <property type="match status" value="1"/>
</dbReference>
<dbReference type="PANTHER" id="PTHR46481:SF10">
    <property type="entry name" value="ZINC FINGER BED DOMAIN-CONTAINING PROTEIN 39"/>
    <property type="match status" value="1"/>
</dbReference>
<dbReference type="InterPro" id="IPR052035">
    <property type="entry name" value="ZnF_BED_domain_contain"/>
</dbReference>
<sequence length="770" mass="85977">MPQNIVSYDHRPSGKLLPARGTLFLSRPEAIGAHAQKSIILNFLLFMLPFVALGLGIFTLGDRLGIYTHEFPFDLWYTLIYFAFCEGLSLLSIGWVLFPQIFRFHQFVPLILGVRRHRSHFSFMSQRRRNQVLRKSKPIFTIFVMGFRSRSLPIPVTGDTTVAGISQYLDSSLGLDLTHYYFTYLGRRMDWGDRMESLGIGALSHLQLRLRVLGGAKPGSAPQASTSQASTSRASTSRPERSANRTRMTDAIADDLAVPSSPKKRRRRLKPKPKPQNSDPEDSDFSSSDSSGESDSGIEEIIPNEELASTLPTKTVPEKSKRKVAERPQKKKRKTKHKTDDNDAVPASEPDDNPDATVPEAHSSGSVRKPKAKSGMGAGKRSNPIYLFYESVTCDAKGTLTKGSNYWKSYFGSREIIEITQGANCNTRKLQKHLKATSLPHYQLFQVLLARSSPPTDRERALACGATELTDDIVAEYVEIGKRLDQNIKAMFEKQVAEAQVPWNQEHFETLVANHESVKERIMKMSEEMVKELKAIFKENKSNFVLSLDAWTSSNGYAFLAIVIHYIGNDGKLEECLIDFRELVGQHSGENMAAAVWATVEKFGLIGRITAIVMDNATNNDTMVEAFARRCRKEGINFSIADGRMRCMPHTIHLSALKLLEAIGALTKDEKKAAKSKSATSAHQDSATESLSREADEEAGQTEDSEDIEVASPESLVGTAVYKLRKIIRHVRSIHSHVDFGRQNTMVFYSSNASSRFGLPETYTQLHFGL</sequence>
<dbReference type="SUPFAM" id="SSF53098">
    <property type="entry name" value="Ribonuclease H-like"/>
    <property type="match status" value="1"/>
</dbReference>
<dbReference type="PANTHER" id="PTHR46481">
    <property type="entry name" value="ZINC FINGER BED DOMAIN-CONTAINING PROTEIN 4"/>
    <property type="match status" value="1"/>
</dbReference>
<reference evidence="9" key="1">
    <citation type="submission" date="2020-05" db="EMBL/GenBank/DDBJ databases">
        <title>Mycena genomes resolve the evolution of fungal bioluminescence.</title>
        <authorList>
            <person name="Tsai I.J."/>
        </authorList>
    </citation>
    <scope>NUCLEOTIDE SEQUENCE</scope>
    <source>
        <strain evidence="9">CCC161011</strain>
    </source>
</reference>
<keyword evidence="7" id="KW-0472">Membrane</keyword>
<feature type="region of interest" description="Disordered" evidence="6">
    <location>
        <begin position="216"/>
        <end position="380"/>
    </location>
</feature>
<feature type="compositionally biased region" description="Low complexity" evidence="6">
    <location>
        <begin position="220"/>
        <end position="237"/>
    </location>
</feature>
<feature type="domain" description="Ubiquitin-like" evidence="8">
    <location>
        <begin position="140"/>
        <end position="215"/>
    </location>
</feature>
<keyword evidence="10" id="KW-1185">Reference proteome</keyword>
<dbReference type="Proteomes" id="UP000620124">
    <property type="component" value="Unassembled WGS sequence"/>
</dbReference>
<dbReference type="InterPro" id="IPR000626">
    <property type="entry name" value="Ubiquitin-like_dom"/>
</dbReference>
<dbReference type="EMBL" id="JACAZI010000001">
    <property type="protein sequence ID" value="KAF7372114.1"/>
    <property type="molecule type" value="Genomic_DNA"/>
</dbReference>
<feature type="region of interest" description="Disordered" evidence="6">
    <location>
        <begin position="674"/>
        <end position="710"/>
    </location>
</feature>
<proteinExistence type="predicted"/>
<evidence type="ECO:0000259" key="8">
    <source>
        <dbReference type="PROSITE" id="PS50053"/>
    </source>
</evidence>
<keyword evidence="5" id="KW-0539">Nucleus</keyword>
<dbReference type="InterPro" id="IPR029071">
    <property type="entry name" value="Ubiquitin-like_domsf"/>
</dbReference>
<organism evidence="9 10">
    <name type="scientific">Mycena venus</name>
    <dbReference type="NCBI Taxonomy" id="2733690"/>
    <lineage>
        <taxon>Eukaryota</taxon>
        <taxon>Fungi</taxon>
        <taxon>Dikarya</taxon>
        <taxon>Basidiomycota</taxon>
        <taxon>Agaricomycotina</taxon>
        <taxon>Agaricomycetes</taxon>
        <taxon>Agaricomycetidae</taxon>
        <taxon>Agaricales</taxon>
        <taxon>Marasmiineae</taxon>
        <taxon>Mycenaceae</taxon>
        <taxon>Mycena</taxon>
    </lineage>
</organism>
<name>A0A8H7DE43_9AGAR</name>
<accession>A0A8H7DE43</accession>
<feature type="compositionally biased region" description="Acidic residues" evidence="6">
    <location>
        <begin position="695"/>
        <end position="709"/>
    </location>
</feature>
<evidence type="ECO:0000256" key="3">
    <source>
        <dbReference type="ARBA" id="ARBA00022771"/>
    </source>
</evidence>
<dbReference type="GO" id="GO:0008270">
    <property type="term" value="F:zinc ion binding"/>
    <property type="evidence" value="ECO:0007669"/>
    <property type="project" value="UniProtKB-KW"/>
</dbReference>
<keyword evidence="2" id="KW-0479">Metal-binding</keyword>
<feature type="compositionally biased region" description="Basic residues" evidence="6">
    <location>
        <begin position="262"/>
        <end position="273"/>
    </location>
</feature>
<dbReference type="GO" id="GO:0005634">
    <property type="term" value="C:nucleus"/>
    <property type="evidence" value="ECO:0007669"/>
    <property type="project" value="UniProtKB-SubCell"/>
</dbReference>
<dbReference type="InterPro" id="IPR012337">
    <property type="entry name" value="RNaseH-like_sf"/>
</dbReference>
<feature type="compositionally biased region" description="Basic and acidic residues" evidence="6">
    <location>
        <begin position="316"/>
        <end position="328"/>
    </location>
</feature>
<gene>
    <name evidence="9" type="ORF">MVEN_00070200</name>
</gene>
<comment type="subcellular location">
    <subcellularLocation>
        <location evidence="1">Nucleus</location>
    </subcellularLocation>
</comment>
<keyword evidence="4" id="KW-0862">Zinc</keyword>
<keyword evidence="7" id="KW-0812">Transmembrane</keyword>
<feature type="transmembrane region" description="Helical" evidence="7">
    <location>
        <begin position="75"/>
        <end position="98"/>
    </location>
</feature>
<feature type="compositionally biased region" description="Low complexity" evidence="6">
    <location>
        <begin position="285"/>
        <end position="301"/>
    </location>
</feature>
<dbReference type="PROSITE" id="PS50053">
    <property type="entry name" value="UBIQUITIN_2"/>
    <property type="match status" value="1"/>
</dbReference>
<evidence type="ECO:0000256" key="6">
    <source>
        <dbReference type="SAM" id="MobiDB-lite"/>
    </source>
</evidence>
<keyword evidence="7" id="KW-1133">Transmembrane helix</keyword>
<comment type="caution">
    <text evidence="9">The sequence shown here is derived from an EMBL/GenBank/DDBJ whole genome shotgun (WGS) entry which is preliminary data.</text>
</comment>
<evidence type="ECO:0000256" key="2">
    <source>
        <dbReference type="ARBA" id="ARBA00022723"/>
    </source>
</evidence>
<dbReference type="AlphaFoldDB" id="A0A8H7DE43"/>
<evidence type="ECO:0000256" key="7">
    <source>
        <dbReference type="SAM" id="Phobius"/>
    </source>
</evidence>
<evidence type="ECO:0000256" key="4">
    <source>
        <dbReference type="ARBA" id="ARBA00022833"/>
    </source>
</evidence>
<dbReference type="OrthoDB" id="3259198at2759"/>
<evidence type="ECO:0000313" key="10">
    <source>
        <dbReference type="Proteomes" id="UP000620124"/>
    </source>
</evidence>
<evidence type="ECO:0000256" key="5">
    <source>
        <dbReference type="ARBA" id="ARBA00023242"/>
    </source>
</evidence>